<protein>
    <submittedName>
        <fullName evidence="1">Uncharacterized protein</fullName>
    </submittedName>
</protein>
<dbReference type="EMBL" id="MT142014">
    <property type="protein sequence ID" value="QJA73272.1"/>
    <property type="molecule type" value="Genomic_DNA"/>
</dbReference>
<dbReference type="AlphaFoldDB" id="A0A6M3JWB3"/>
<evidence type="ECO:0000313" key="1">
    <source>
        <dbReference type="EMBL" id="QJA73272.1"/>
    </source>
</evidence>
<proteinExistence type="predicted"/>
<accession>A0A6M3JWB3</accession>
<name>A0A6M3JWB3_9ZZZZ</name>
<gene>
    <name evidence="1" type="ORF">MM415A02421_0013</name>
</gene>
<reference evidence="1" key="1">
    <citation type="submission" date="2020-03" db="EMBL/GenBank/DDBJ databases">
        <title>The deep terrestrial virosphere.</title>
        <authorList>
            <person name="Holmfeldt K."/>
            <person name="Nilsson E."/>
            <person name="Simone D."/>
            <person name="Lopez-Fernandez M."/>
            <person name="Wu X."/>
            <person name="de Brujin I."/>
            <person name="Lundin D."/>
            <person name="Andersson A."/>
            <person name="Bertilsson S."/>
            <person name="Dopson M."/>
        </authorList>
    </citation>
    <scope>NUCLEOTIDE SEQUENCE</scope>
    <source>
        <strain evidence="1">MM415A02421</strain>
    </source>
</reference>
<sequence>MAKYIKLSEDKYKKLLFQTRGQFTAILNIFRCYGMDVFVDQAINECMKITENFGQAVRGDDKPIHILDKPKERGIE</sequence>
<organism evidence="1">
    <name type="scientific">viral metagenome</name>
    <dbReference type="NCBI Taxonomy" id="1070528"/>
    <lineage>
        <taxon>unclassified sequences</taxon>
        <taxon>metagenomes</taxon>
        <taxon>organismal metagenomes</taxon>
    </lineage>
</organism>